<reference evidence="2 3" key="2">
    <citation type="journal article" date="2016" name="Genome Announc.">
        <title>Draft Genome Sequence of Erythromycin- and Oxytetracycline-Sensitive Nocardia seriolae Strain U-1 (NBRC 110359).</title>
        <authorList>
            <person name="Imajoh M."/>
            <person name="Sukeda M."/>
            <person name="Shimizu M."/>
            <person name="Yamane J."/>
            <person name="Ohnishi K."/>
            <person name="Oshima S."/>
        </authorList>
    </citation>
    <scope>NUCLEOTIDE SEQUENCE [LARGE SCALE GENOMIC DNA]</scope>
    <source>
        <strain evidence="2 3">U-1</strain>
    </source>
</reference>
<dbReference type="GeneID" id="93373490"/>
<gene>
    <name evidence="1" type="ORF">NS506_06611</name>
    <name evidence="2" type="ORF">NSK11_contig00117-0011</name>
</gene>
<reference evidence="3" key="1">
    <citation type="submission" date="2015-07" db="EMBL/GenBank/DDBJ databases">
        <title>Nocardia seriolae U-1 whole genome shotgun sequence.</title>
        <authorList>
            <person name="Imajoh M."/>
            <person name="Fukumoto Y."/>
            <person name="Sukeda M."/>
            <person name="Yamane J."/>
            <person name="Yamasaki K."/>
            <person name="Shimizu M."/>
            <person name="Ohnishi K."/>
            <person name="Oshima S."/>
        </authorList>
    </citation>
    <scope>NUCLEOTIDE SEQUENCE [LARGE SCALE GENOMIC DNA]</scope>
    <source>
        <strain evidence="3">U-1</strain>
    </source>
</reference>
<evidence type="ECO:0000313" key="1">
    <source>
        <dbReference type="EMBL" id="APB00642.1"/>
    </source>
</evidence>
<dbReference type="Proteomes" id="UP000037179">
    <property type="component" value="Unassembled WGS sequence"/>
</dbReference>
<keyword evidence="3" id="KW-1185">Reference proteome</keyword>
<dbReference type="AlphaFoldDB" id="A0A0B8NBI2"/>
<dbReference type="RefSeq" id="WP_045438993.1">
    <property type="nucleotide sequence ID" value="NZ_AP017900.1"/>
</dbReference>
<evidence type="ECO:0000313" key="3">
    <source>
        <dbReference type="Proteomes" id="UP000037179"/>
    </source>
</evidence>
<reference evidence="1 4" key="3">
    <citation type="submission" date="2016-10" db="EMBL/GenBank/DDBJ databases">
        <title>Genome sequence of Nocardia seriolae strain EM150506, isolated from Anguila japonica.</title>
        <authorList>
            <person name="Han H.-J."/>
        </authorList>
    </citation>
    <scope>NUCLEOTIDE SEQUENCE [LARGE SCALE GENOMIC DNA]</scope>
    <source>
        <strain evidence="1 4">EM150506</strain>
    </source>
</reference>
<dbReference type="EMBL" id="CP017839">
    <property type="protein sequence ID" value="APB00642.1"/>
    <property type="molecule type" value="Genomic_DNA"/>
</dbReference>
<dbReference type="EMBL" id="BBYQ01000117">
    <property type="protein sequence ID" value="GAP31519.1"/>
    <property type="molecule type" value="Genomic_DNA"/>
</dbReference>
<dbReference type="KEGG" id="nsr:NS506_06611"/>
<organism evidence="2 3">
    <name type="scientific">Nocardia seriolae</name>
    <dbReference type="NCBI Taxonomy" id="37332"/>
    <lineage>
        <taxon>Bacteria</taxon>
        <taxon>Bacillati</taxon>
        <taxon>Actinomycetota</taxon>
        <taxon>Actinomycetes</taxon>
        <taxon>Mycobacteriales</taxon>
        <taxon>Nocardiaceae</taxon>
        <taxon>Nocardia</taxon>
    </lineage>
</organism>
<evidence type="ECO:0000313" key="2">
    <source>
        <dbReference type="EMBL" id="GAP31519.1"/>
    </source>
</evidence>
<dbReference type="OrthoDB" id="3773711at2"/>
<accession>A0A0B8NBI2</accession>
<protein>
    <submittedName>
        <fullName evidence="2">Uncharacterized protein</fullName>
    </submittedName>
</protein>
<evidence type="ECO:0000313" key="4">
    <source>
        <dbReference type="Proteomes" id="UP000180166"/>
    </source>
</evidence>
<dbReference type="Proteomes" id="UP000180166">
    <property type="component" value="Chromosome"/>
</dbReference>
<name>A0A0B8NBI2_9NOCA</name>
<proteinExistence type="predicted"/>
<sequence>MSWADFHARTDILHAVLDRAARNPTDPKLFDELPNLERLFGGPEGVLLALRNRWENHFNVKLDHALAQGKSVKQVWQQLATEQPALRAVLDTYDTDRLYARYPRARAMAG</sequence>